<name>A0A7C4PJB7_9CHLR</name>
<evidence type="ECO:0000256" key="1">
    <source>
        <dbReference type="ARBA" id="ARBA00005417"/>
    </source>
</evidence>
<protein>
    <submittedName>
        <fullName evidence="6">ABC transporter ATP-binding protein</fullName>
    </submittedName>
</protein>
<proteinExistence type="inferred from homology"/>
<evidence type="ECO:0000256" key="2">
    <source>
        <dbReference type="ARBA" id="ARBA00022448"/>
    </source>
</evidence>
<dbReference type="PANTHER" id="PTHR46743">
    <property type="entry name" value="TEICHOIC ACIDS EXPORT ATP-BINDING PROTEIN TAGH"/>
    <property type="match status" value="1"/>
</dbReference>
<dbReference type="EMBL" id="DSYK01000315">
    <property type="protein sequence ID" value="HGS21460.1"/>
    <property type="molecule type" value="Genomic_DNA"/>
</dbReference>
<accession>A0A7C4PJB7</accession>
<dbReference type="PANTHER" id="PTHR46743:SF2">
    <property type="entry name" value="TEICHOIC ACIDS EXPORT ATP-BINDING PROTEIN TAGH"/>
    <property type="match status" value="1"/>
</dbReference>
<dbReference type="Pfam" id="PF00005">
    <property type="entry name" value="ABC_tran"/>
    <property type="match status" value="1"/>
</dbReference>
<dbReference type="GO" id="GO:0016020">
    <property type="term" value="C:membrane"/>
    <property type="evidence" value="ECO:0007669"/>
    <property type="project" value="InterPro"/>
</dbReference>
<dbReference type="CDD" id="cd03220">
    <property type="entry name" value="ABC_KpsT_Wzt"/>
    <property type="match status" value="1"/>
</dbReference>
<dbReference type="AlphaFoldDB" id="A0A7C4PJB7"/>
<dbReference type="InterPro" id="IPR050683">
    <property type="entry name" value="Bact_Polysacc_Export_ATP-bd"/>
</dbReference>
<keyword evidence="3" id="KW-0547">Nucleotide-binding</keyword>
<organism evidence="6">
    <name type="scientific">Anaerolinea thermolimosa</name>
    <dbReference type="NCBI Taxonomy" id="229919"/>
    <lineage>
        <taxon>Bacteria</taxon>
        <taxon>Bacillati</taxon>
        <taxon>Chloroflexota</taxon>
        <taxon>Anaerolineae</taxon>
        <taxon>Anaerolineales</taxon>
        <taxon>Anaerolineaceae</taxon>
        <taxon>Anaerolinea</taxon>
    </lineage>
</organism>
<dbReference type="InterPro" id="IPR027417">
    <property type="entry name" value="P-loop_NTPase"/>
</dbReference>
<keyword evidence="2" id="KW-0813">Transport</keyword>
<evidence type="ECO:0000259" key="5">
    <source>
        <dbReference type="PROSITE" id="PS50893"/>
    </source>
</evidence>
<dbReference type="PROSITE" id="PS50893">
    <property type="entry name" value="ABC_TRANSPORTER_2"/>
    <property type="match status" value="1"/>
</dbReference>
<dbReference type="SUPFAM" id="SSF52540">
    <property type="entry name" value="P-loop containing nucleoside triphosphate hydrolases"/>
    <property type="match status" value="1"/>
</dbReference>
<evidence type="ECO:0000256" key="3">
    <source>
        <dbReference type="ARBA" id="ARBA00022741"/>
    </source>
</evidence>
<keyword evidence="4 6" id="KW-0067">ATP-binding</keyword>
<sequence length="251" mass="28085">MIRDVIRLENVSVRYRVPQENYTTFKEYIIRLAQRKVQHHDFWALHEVSLSIRQGEVFGLVGRNGAGKSTLLKLVARVLRPTTGRVRVAGRVAPLLEIGAGFHPDLTGRENIYLNAAILGLTRAEVDALLPEIVEFSELGDFIEAPLRTYSSGMTARLGFSVATATCPDILIVDEILGVGDEAFQRKCYERINQFQRQGTTILFVSHDSRAVESMCTRAAWLDRGRLMGIGSASEVIARYQESQFTPHPVI</sequence>
<comment type="caution">
    <text evidence="6">The sequence shown here is derived from an EMBL/GenBank/DDBJ whole genome shotgun (WGS) entry which is preliminary data.</text>
</comment>
<feature type="domain" description="ABC transporter" evidence="5">
    <location>
        <begin position="6"/>
        <end position="249"/>
    </location>
</feature>
<dbReference type="GO" id="GO:0016887">
    <property type="term" value="F:ATP hydrolysis activity"/>
    <property type="evidence" value="ECO:0007669"/>
    <property type="project" value="InterPro"/>
</dbReference>
<dbReference type="GO" id="GO:0005524">
    <property type="term" value="F:ATP binding"/>
    <property type="evidence" value="ECO:0007669"/>
    <property type="project" value="UniProtKB-KW"/>
</dbReference>
<dbReference type="InterPro" id="IPR015860">
    <property type="entry name" value="ABC_transpr_TagH-like"/>
</dbReference>
<gene>
    <name evidence="6" type="ORF">ENT37_06295</name>
</gene>
<evidence type="ECO:0000256" key="4">
    <source>
        <dbReference type="ARBA" id="ARBA00022840"/>
    </source>
</evidence>
<dbReference type="InterPro" id="IPR003593">
    <property type="entry name" value="AAA+_ATPase"/>
</dbReference>
<dbReference type="InterPro" id="IPR003439">
    <property type="entry name" value="ABC_transporter-like_ATP-bd"/>
</dbReference>
<dbReference type="GO" id="GO:0140359">
    <property type="term" value="F:ABC-type transporter activity"/>
    <property type="evidence" value="ECO:0007669"/>
    <property type="project" value="InterPro"/>
</dbReference>
<dbReference type="Gene3D" id="3.40.50.300">
    <property type="entry name" value="P-loop containing nucleotide triphosphate hydrolases"/>
    <property type="match status" value="1"/>
</dbReference>
<dbReference type="SMART" id="SM00382">
    <property type="entry name" value="AAA"/>
    <property type="match status" value="1"/>
</dbReference>
<evidence type="ECO:0000313" key="6">
    <source>
        <dbReference type="EMBL" id="HGS21460.1"/>
    </source>
</evidence>
<reference evidence="6" key="1">
    <citation type="journal article" date="2020" name="mSystems">
        <title>Genome- and Community-Level Interaction Insights into Carbon Utilization and Element Cycling Functions of Hydrothermarchaeota in Hydrothermal Sediment.</title>
        <authorList>
            <person name="Zhou Z."/>
            <person name="Liu Y."/>
            <person name="Xu W."/>
            <person name="Pan J."/>
            <person name="Luo Z.H."/>
            <person name="Li M."/>
        </authorList>
    </citation>
    <scope>NUCLEOTIDE SEQUENCE [LARGE SCALE GENOMIC DNA]</scope>
    <source>
        <strain evidence="6">SpSt-573</strain>
    </source>
</reference>
<comment type="similarity">
    <text evidence="1">Belongs to the ABC transporter superfamily.</text>
</comment>